<dbReference type="PANTHER" id="PTHR43481:SF4">
    <property type="entry name" value="GLYCEROL-1-PHOSPHATE PHOSPHOHYDROLASE 1-RELATED"/>
    <property type="match status" value="1"/>
</dbReference>
<dbReference type="InterPro" id="IPR041492">
    <property type="entry name" value="HAD_2"/>
</dbReference>
<dbReference type="SFLD" id="SFLDS00003">
    <property type="entry name" value="Haloacid_Dehalogenase"/>
    <property type="match status" value="1"/>
</dbReference>
<dbReference type="InterPro" id="IPR051806">
    <property type="entry name" value="HAD-like_SPP"/>
</dbReference>
<reference evidence="1" key="1">
    <citation type="submission" date="2020-03" db="EMBL/GenBank/DDBJ databases">
        <title>Five strains of Vibrio campbellii isolated from Mariana Trench.</title>
        <authorList>
            <person name="Liang J."/>
            <person name="Zhang X.-H."/>
        </authorList>
    </citation>
    <scope>NUCLEOTIDE SEQUENCE</scope>
    <source>
        <strain evidence="1">LJC014</strain>
    </source>
</reference>
<sequence>MIECKKFIFDVDATLVDTQAVIDNIWKKWCETVGVSYVDMSQYIHGRKIEETLHCISPSYACDVQVEKVKSIALSEMTKAQAISNAHSFISNLSPNAWGIATSGPKKVATTSLLASGFDLPKVMICAEDVLKGKPDPEPFIKAAHALNVTPSECVAFEDSPSGVLSAKRAGCFTVALLTSHKEDELEDADLIVQGFEYLSVVKNRNDTYYLEIAIT</sequence>
<dbReference type="Gene3D" id="1.10.150.240">
    <property type="entry name" value="Putative phosphatase, domain 2"/>
    <property type="match status" value="1"/>
</dbReference>
<accession>A0AAE9SLR3</accession>
<protein>
    <submittedName>
        <fullName evidence="1">HAD-IA family hydrolase</fullName>
    </submittedName>
</protein>
<dbReference type="RefSeq" id="WP_255941692.1">
    <property type="nucleotide sequence ID" value="NZ_CP050468.1"/>
</dbReference>
<evidence type="ECO:0000313" key="1">
    <source>
        <dbReference type="EMBL" id="UTZ29349.1"/>
    </source>
</evidence>
<organism evidence="1 2">
    <name type="scientific">Vibrio campbellii</name>
    <dbReference type="NCBI Taxonomy" id="680"/>
    <lineage>
        <taxon>Bacteria</taxon>
        <taxon>Pseudomonadati</taxon>
        <taxon>Pseudomonadota</taxon>
        <taxon>Gammaproteobacteria</taxon>
        <taxon>Vibrionales</taxon>
        <taxon>Vibrionaceae</taxon>
        <taxon>Vibrio</taxon>
    </lineage>
</organism>
<dbReference type="NCBIfam" id="TIGR01509">
    <property type="entry name" value="HAD-SF-IA-v3"/>
    <property type="match status" value="1"/>
</dbReference>
<dbReference type="EMBL" id="CP050468">
    <property type="protein sequence ID" value="UTZ29349.1"/>
    <property type="molecule type" value="Genomic_DNA"/>
</dbReference>
<dbReference type="InterPro" id="IPR036412">
    <property type="entry name" value="HAD-like_sf"/>
</dbReference>
<dbReference type="InterPro" id="IPR006439">
    <property type="entry name" value="HAD-SF_hydro_IA"/>
</dbReference>
<dbReference type="Pfam" id="PF13419">
    <property type="entry name" value="HAD_2"/>
    <property type="match status" value="1"/>
</dbReference>
<gene>
    <name evidence="1" type="ORF">HB761_22250</name>
</gene>
<dbReference type="Gene3D" id="3.40.50.1000">
    <property type="entry name" value="HAD superfamily/HAD-like"/>
    <property type="match status" value="1"/>
</dbReference>
<keyword evidence="1" id="KW-0378">Hydrolase</keyword>
<dbReference type="SFLD" id="SFLDG01129">
    <property type="entry name" value="C1.5:_HAD__Beta-PGM__Phosphata"/>
    <property type="match status" value="1"/>
</dbReference>
<dbReference type="Proteomes" id="UP001058687">
    <property type="component" value="Chromosome 2"/>
</dbReference>
<name>A0AAE9SLR3_9VIBR</name>
<dbReference type="InterPro" id="IPR023198">
    <property type="entry name" value="PGP-like_dom2"/>
</dbReference>
<dbReference type="GO" id="GO:0050308">
    <property type="term" value="F:sugar-phosphatase activity"/>
    <property type="evidence" value="ECO:0007669"/>
    <property type="project" value="TreeGrafter"/>
</dbReference>
<proteinExistence type="predicted"/>
<dbReference type="InterPro" id="IPR023214">
    <property type="entry name" value="HAD_sf"/>
</dbReference>
<evidence type="ECO:0000313" key="2">
    <source>
        <dbReference type="Proteomes" id="UP001058687"/>
    </source>
</evidence>
<dbReference type="SUPFAM" id="SSF56784">
    <property type="entry name" value="HAD-like"/>
    <property type="match status" value="1"/>
</dbReference>
<dbReference type="AlphaFoldDB" id="A0AAE9SLR3"/>
<dbReference type="PANTHER" id="PTHR43481">
    <property type="entry name" value="FRUCTOSE-1-PHOSPHATE PHOSPHATASE"/>
    <property type="match status" value="1"/>
</dbReference>